<comment type="caution">
    <text evidence="11">The sequence shown here is derived from an EMBL/GenBank/DDBJ whole genome shotgun (WGS) entry which is preliminary data.</text>
</comment>
<keyword evidence="1 8" id="KW-0121">Carboxypeptidase</keyword>
<dbReference type="FunFam" id="1.10.1370.30:FF:000003">
    <property type="entry name" value="Thermostable carboxypeptidase 1"/>
    <property type="match status" value="1"/>
</dbReference>
<keyword evidence="4 8" id="KW-0378">Hydrolase</keyword>
<evidence type="ECO:0000256" key="7">
    <source>
        <dbReference type="ARBA" id="ARBA00061580"/>
    </source>
</evidence>
<dbReference type="GO" id="GO:0004181">
    <property type="term" value="F:metallocarboxypeptidase activity"/>
    <property type="evidence" value="ECO:0007669"/>
    <property type="project" value="UniProtKB-UniRule"/>
</dbReference>
<dbReference type="PANTHER" id="PTHR34217">
    <property type="entry name" value="METAL-DEPENDENT CARBOXYPEPTIDASE"/>
    <property type="match status" value="1"/>
</dbReference>
<dbReference type="Pfam" id="PF02074">
    <property type="entry name" value="Peptidase_M32"/>
    <property type="match status" value="1"/>
</dbReference>
<dbReference type="Gene3D" id="1.10.1370.30">
    <property type="match status" value="1"/>
</dbReference>
<dbReference type="Proteomes" id="UP000242164">
    <property type="component" value="Unassembled WGS sequence"/>
</dbReference>
<comment type="catalytic activity">
    <reaction evidence="6 8">
        <text>Release of a C-terminal amino acid with broad specificity, except for -Pro.</text>
        <dbReference type="EC" id="3.4.17.19"/>
    </reaction>
</comment>
<dbReference type="InterPro" id="IPR001333">
    <property type="entry name" value="Peptidase_M32_Taq"/>
</dbReference>
<comment type="cofactor">
    <cofactor evidence="9">
        <name>Zn(2+)</name>
        <dbReference type="ChEBI" id="CHEBI:29105"/>
    </cofactor>
    <text evidence="9">Binds 1 zinc ion per subunit.</text>
</comment>
<dbReference type="SUPFAM" id="SSF55486">
    <property type="entry name" value="Metalloproteases ('zincins'), catalytic domain"/>
    <property type="match status" value="1"/>
</dbReference>
<dbReference type="EC" id="3.4.17.19" evidence="8"/>
<evidence type="ECO:0000256" key="5">
    <source>
        <dbReference type="ARBA" id="ARBA00023049"/>
    </source>
</evidence>
<keyword evidence="5 8" id="KW-0482">Metalloprotease</keyword>
<accession>A0AAX2CF42</accession>
<organism evidence="11 12">
    <name type="scientific">Bacillus cytotoxicus</name>
    <dbReference type="NCBI Taxonomy" id="580165"/>
    <lineage>
        <taxon>Bacteria</taxon>
        <taxon>Bacillati</taxon>
        <taxon>Bacillota</taxon>
        <taxon>Bacilli</taxon>
        <taxon>Bacillales</taxon>
        <taxon>Bacillaceae</taxon>
        <taxon>Bacillus</taxon>
        <taxon>Bacillus cereus group</taxon>
    </lineage>
</organism>
<dbReference type="PIRSF" id="PIRSF006615">
    <property type="entry name" value="Zn_crbxpep_Taq"/>
    <property type="match status" value="1"/>
</dbReference>
<proteinExistence type="inferred from homology"/>
<evidence type="ECO:0000256" key="1">
    <source>
        <dbReference type="ARBA" id="ARBA00022645"/>
    </source>
</evidence>
<comment type="similarity">
    <text evidence="7 8">Belongs to the peptidase M32 family.</text>
</comment>
<keyword evidence="2 8" id="KW-0645">Protease</keyword>
<evidence type="ECO:0000256" key="4">
    <source>
        <dbReference type="ARBA" id="ARBA00022801"/>
    </source>
</evidence>
<comment type="function">
    <text evidence="8">Broad specificity carboxypetidase that releases amino acids sequentially from the C-terminus, including neutral, aromatic, polar and basic residues.</text>
</comment>
<feature type="active site" description="Proton donor/acceptor" evidence="10">
    <location>
        <position position="270"/>
    </location>
</feature>
<protein>
    <recommendedName>
        <fullName evidence="8">Metal-dependent carboxypeptidase</fullName>
        <ecNumber evidence="8">3.4.17.19</ecNumber>
    </recommendedName>
</protein>
<dbReference type="RefSeq" id="WP_048722610.1">
    <property type="nucleotide sequence ID" value="NZ_CP024101.1"/>
</dbReference>
<evidence type="ECO:0000256" key="10">
    <source>
        <dbReference type="PIRSR" id="PIRSR006615-2"/>
    </source>
</evidence>
<evidence type="ECO:0000256" key="9">
    <source>
        <dbReference type="PIRSR" id="PIRSR006615-1"/>
    </source>
</evidence>
<dbReference type="CDD" id="cd06460">
    <property type="entry name" value="M32_Taq"/>
    <property type="match status" value="1"/>
</dbReference>
<evidence type="ECO:0000313" key="11">
    <source>
        <dbReference type="EMBL" id="SCL88799.1"/>
    </source>
</evidence>
<feature type="binding site" evidence="9">
    <location>
        <position position="269"/>
    </location>
    <ligand>
        <name>Zn(2+)</name>
        <dbReference type="ChEBI" id="CHEBI:29105"/>
        <note>catalytic</note>
    </ligand>
</feature>
<feature type="binding site" evidence="9">
    <location>
        <position position="299"/>
    </location>
    <ligand>
        <name>Zn(2+)</name>
        <dbReference type="ChEBI" id="CHEBI:29105"/>
        <note>catalytic</note>
    </ligand>
</feature>
<keyword evidence="9" id="KW-0862">Zinc</keyword>
<dbReference type="PROSITE" id="PS52034">
    <property type="entry name" value="PEPTIDASE_M32"/>
    <property type="match status" value="1"/>
</dbReference>
<evidence type="ECO:0000256" key="6">
    <source>
        <dbReference type="ARBA" id="ARBA00052755"/>
    </source>
</evidence>
<dbReference type="AlphaFoldDB" id="A0AAX2CF42"/>
<feature type="binding site" evidence="9">
    <location>
        <position position="273"/>
    </location>
    <ligand>
        <name>Zn(2+)</name>
        <dbReference type="ChEBI" id="CHEBI:29105"/>
        <note>catalytic</note>
    </ligand>
</feature>
<evidence type="ECO:0000256" key="3">
    <source>
        <dbReference type="ARBA" id="ARBA00022723"/>
    </source>
</evidence>
<dbReference type="GO" id="GO:0006508">
    <property type="term" value="P:proteolysis"/>
    <property type="evidence" value="ECO:0007669"/>
    <property type="project" value="UniProtKB-UniRule"/>
</dbReference>
<dbReference type="PRINTS" id="PR00998">
    <property type="entry name" value="CRBOXYPTASET"/>
</dbReference>
<evidence type="ECO:0000256" key="8">
    <source>
        <dbReference type="PIRNR" id="PIRNR006615"/>
    </source>
</evidence>
<reference evidence="11 12" key="1">
    <citation type="submission" date="2016-08" db="EMBL/GenBank/DDBJ databases">
        <authorList>
            <person name="Loux V."/>
            <person name="Rue O."/>
        </authorList>
    </citation>
    <scope>NUCLEOTIDE SEQUENCE [LARGE SCALE GENOMIC DNA]</scope>
    <source>
        <strain evidence="11 12">AFSSA_08CEB44bac</strain>
    </source>
</reference>
<dbReference type="PANTHER" id="PTHR34217:SF1">
    <property type="entry name" value="CARBOXYPEPTIDASE 1"/>
    <property type="match status" value="1"/>
</dbReference>
<evidence type="ECO:0000256" key="2">
    <source>
        <dbReference type="ARBA" id="ARBA00022670"/>
    </source>
</evidence>
<gene>
    <name evidence="11" type="ORF">BCB44BAC_01430</name>
</gene>
<dbReference type="GO" id="GO:0008270">
    <property type="term" value="F:zinc ion binding"/>
    <property type="evidence" value="ECO:0007669"/>
    <property type="project" value="UniProtKB-ARBA"/>
</dbReference>
<dbReference type="EMBL" id="FMIK01000019">
    <property type="protein sequence ID" value="SCL88799.1"/>
    <property type="molecule type" value="Genomic_DNA"/>
</dbReference>
<sequence length="507" mass="59425">MKIATHELEKEFLAYVKKINNYGEALNLIFWDLRTGAPKQGVDQRSEVIGMLSSEVFSLSTSDEMERYLIVLEQRIAENTISETTKKIVEECRKKYDQNKKIPQAEYEEFVKLQAKSESVWGEAREKSDFEMFRPYLEKIVAYKKKFITYWGYDTYKYNTLLDMYEPGVTVEILDHVFGQLRERIVPLVKNISASHKTLKTDVLFKHFPKEQQKNFTLEVLKQLNYNFEAGRLDETIHPFEITLNRGDVRITTRYDENDFRTAVFGTIHECGHAVYEQNISEDLEGTPLCSGTSMGIHESQSLFFENFIGRHKSFWKNNYELLKQFSEGQFENVSVDEFYDAINESKPSFIRIEADELTYPLHIMVRYELEKELFDGTLEVKDLPKAWNDKMESYLGIRPETDAQGVLQDIHWADGSFGYFPSYALGYMYAAQFKHKMLEDIPNFDALLEEGNITPIREWLTKNIHQYGKMKKPLQILEDVTGEGLNANYLADYLETKYKEIYELKK</sequence>
<keyword evidence="3 8" id="KW-0479">Metal-binding</keyword>
<name>A0AAX2CF42_9BACI</name>
<evidence type="ECO:0000313" key="12">
    <source>
        <dbReference type="Proteomes" id="UP000242164"/>
    </source>
</evidence>